<feature type="transmembrane region" description="Helical" evidence="1">
    <location>
        <begin position="12"/>
        <end position="29"/>
    </location>
</feature>
<evidence type="ECO:0000313" key="2">
    <source>
        <dbReference type="EMBL" id="PJC66655.1"/>
    </source>
</evidence>
<keyword evidence="1" id="KW-0472">Membrane</keyword>
<protein>
    <submittedName>
        <fullName evidence="2">Uncharacterized protein</fullName>
    </submittedName>
</protein>
<dbReference type="EMBL" id="PFQV01000014">
    <property type="protein sequence ID" value="PJC66655.1"/>
    <property type="molecule type" value="Genomic_DNA"/>
</dbReference>
<feature type="transmembrane region" description="Helical" evidence="1">
    <location>
        <begin position="68"/>
        <end position="84"/>
    </location>
</feature>
<sequence length="107" mass="12366">MRPRRKNYLPTLILIVILWSLLGLMLFFVEPELVKNILLPGLYLPFFLLFFPAGFFSLAVILGNTRRGLLVTIGLTCWLILRLYQLDNGLNLLLILGILIVTDRYFN</sequence>
<feature type="transmembrane region" description="Helical" evidence="1">
    <location>
        <begin position="41"/>
        <end position="61"/>
    </location>
</feature>
<name>A0A2M8G4T3_9BACT</name>
<evidence type="ECO:0000256" key="1">
    <source>
        <dbReference type="SAM" id="Phobius"/>
    </source>
</evidence>
<accession>A0A2M8G4T3</accession>
<comment type="caution">
    <text evidence="2">The sequence shown here is derived from an EMBL/GenBank/DDBJ whole genome shotgun (WGS) entry which is preliminary data.</text>
</comment>
<evidence type="ECO:0000313" key="3">
    <source>
        <dbReference type="Proteomes" id="UP000229739"/>
    </source>
</evidence>
<proteinExistence type="predicted"/>
<organism evidence="2 3">
    <name type="scientific">Candidatus Beckwithbacteria bacterium CG_4_9_14_0_2_um_filter_47_11</name>
    <dbReference type="NCBI Taxonomy" id="1974494"/>
    <lineage>
        <taxon>Bacteria</taxon>
        <taxon>Candidatus Beckwithiibacteriota</taxon>
    </lineage>
</organism>
<gene>
    <name evidence="2" type="ORF">CO018_00850</name>
</gene>
<dbReference type="AlphaFoldDB" id="A0A2M8G4T3"/>
<dbReference type="Proteomes" id="UP000229739">
    <property type="component" value="Unassembled WGS sequence"/>
</dbReference>
<keyword evidence="1" id="KW-0812">Transmembrane</keyword>
<reference evidence="3" key="1">
    <citation type="submission" date="2017-09" db="EMBL/GenBank/DDBJ databases">
        <title>Depth-based differentiation of microbial function through sediment-hosted aquifers and enrichment of novel symbionts in the deep terrestrial subsurface.</title>
        <authorList>
            <person name="Probst A.J."/>
            <person name="Ladd B."/>
            <person name="Jarett J.K."/>
            <person name="Geller-Mcgrath D.E."/>
            <person name="Sieber C.M.K."/>
            <person name="Emerson J.B."/>
            <person name="Anantharaman K."/>
            <person name="Thomas B.C."/>
            <person name="Malmstrom R."/>
            <person name="Stieglmeier M."/>
            <person name="Klingl A."/>
            <person name="Woyke T."/>
            <person name="Ryan C.M."/>
            <person name="Banfield J.F."/>
        </authorList>
    </citation>
    <scope>NUCLEOTIDE SEQUENCE [LARGE SCALE GENOMIC DNA]</scope>
</reference>
<keyword evidence="1" id="KW-1133">Transmembrane helix</keyword>